<proteinExistence type="predicted"/>
<dbReference type="GO" id="GO:0006091">
    <property type="term" value="P:generation of precursor metabolites and energy"/>
    <property type="evidence" value="ECO:0007669"/>
    <property type="project" value="InterPro"/>
</dbReference>
<evidence type="ECO:0000256" key="1">
    <source>
        <dbReference type="ARBA" id="ARBA00022485"/>
    </source>
</evidence>
<organism evidence="4 5">
    <name type="scientific">Acetivibrio saccincola</name>
    <dbReference type="NCBI Taxonomy" id="1677857"/>
    <lineage>
        <taxon>Bacteria</taxon>
        <taxon>Bacillati</taxon>
        <taxon>Bacillota</taxon>
        <taxon>Clostridia</taxon>
        <taxon>Eubacteriales</taxon>
        <taxon>Oscillospiraceae</taxon>
        <taxon>Acetivibrio</taxon>
    </lineage>
</organism>
<keyword evidence="1" id="KW-0479">Metal-binding</keyword>
<evidence type="ECO:0000256" key="2">
    <source>
        <dbReference type="ARBA" id="ARBA00022596"/>
    </source>
</evidence>
<keyword evidence="2" id="KW-0533">Nickel</keyword>
<dbReference type="Gene3D" id="1.20.1270.30">
    <property type="match status" value="1"/>
</dbReference>
<dbReference type="Proteomes" id="UP000233534">
    <property type="component" value="Chromosome"/>
</dbReference>
<evidence type="ECO:0000313" key="5">
    <source>
        <dbReference type="Proteomes" id="UP000233534"/>
    </source>
</evidence>
<dbReference type="InterPro" id="IPR016101">
    <property type="entry name" value="CO_DH_a-bundle"/>
</dbReference>
<name>A0A2K9EH91_9FIRM</name>
<evidence type="ECO:0000313" key="4">
    <source>
        <dbReference type="EMBL" id="AUG57313.1"/>
    </source>
</evidence>
<dbReference type="GO" id="GO:0016151">
    <property type="term" value="F:nickel cation binding"/>
    <property type="evidence" value="ECO:0007669"/>
    <property type="project" value="InterPro"/>
</dbReference>
<keyword evidence="1" id="KW-0408">Iron</keyword>
<keyword evidence="5" id="KW-1185">Reference proteome</keyword>
<dbReference type="KEGG" id="hsc:HVS_06980"/>
<keyword evidence="1" id="KW-0004">4Fe-4S</keyword>
<reference evidence="4 5" key="1">
    <citation type="submission" date="2017-12" db="EMBL/GenBank/DDBJ databases">
        <title>Complete genome sequence of Herbivorax saccincola GGR1, a novel Cellulosome-producing hydrolytic bacterium in a thermophilic biogas plant, established by Illumina and Nanopore MinION sequencing.</title>
        <authorList>
            <person name="Pechtl A."/>
            <person name="Ruckert C."/>
            <person name="Koeck D.E."/>
            <person name="Maus I."/>
            <person name="Winkler A."/>
            <person name="Kalinowski J."/>
            <person name="Puhler A."/>
            <person name="Schwarz W.W."/>
            <person name="Zverlov V.V."/>
            <person name="Schluter A."/>
            <person name="Liebl W."/>
        </authorList>
    </citation>
    <scope>NUCLEOTIDE SEQUENCE [LARGE SCALE GENOMIC DNA]</scope>
    <source>
        <strain evidence="5">SR1</strain>
    </source>
</reference>
<sequence>MDILPVGAYHEVFEALHRTSTGTDGDWENDM</sequence>
<dbReference type="GO" id="GO:0043885">
    <property type="term" value="F:anaerobic carbon-monoxide dehydrogenase activity"/>
    <property type="evidence" value="ECO:0007669"/>
    <property type="project" value="InterPro"/>
</dbReference>
<accession>A0A2K9EH91</accession>
<keyword evidence="3" id="KW-0560">Oxidoreductase</keyword>
<evidence type="ECO:0000256" key="3">
    <source>
        <dbReference type="ARBA" id="ARBA00023002"/>
    </source>
</evidence>
<gene>
    <name evidence="4" type="ORF">HVS_06980</name>
</gene>
<keyword evidence="1" id="KW-0411">Iron-sulfur</keyword>
<dbReference type="EMBL" id="CP025197">
    <property type="protein sequence ID" value="AUG57313.1"/>
    <property type="molecule type" value="Genomic_DNA"/>
</dbReference>
<dbReference type="AlphaFoldDB" id="A0A2K9EH91"/>
<dbReference type="GO" id="GO:0051539">
    <property type="term" value="F:4 iron, 4 sulfur cluster binding"/>
    <property type="evidence" value="ECO:0007669"/>
    <property type="project" value="UniProtKB-KW"/>
</dbReference>
<protein>
    <submittedName>
        <fullName evidence="4">Uncharacterized protein</fullName>
    </submittedName>
</protein>